<dbReference type="Proteomes" id="UP000193067">
    <property type="component" value="Unassembled WGS sequence"/>
</dbReference>
<sequence length="361" mass="39246">MSLLVLSAADVAKVTATFSPDELVSLMANVFSKLSERRREIIQPHRVSVGMQHHTSLFMPCRMCSTGTTMKVVSVPMSDAPKEVKEKGLPATTIVMDEQCGRVKAVVNARRLTALRNAAGSLLSARIILPEDAAPRHLLAIGAGAQIQAHLALFLTAYPSIETCTIFNRSRNARLETLRELLQSTFPAVKLTTGLLPCATHSKETEAEFHEAVQRANIIITATSSTRPLFPSKLVQSGTHLCLIGSYKPEMHEIDTDLVKRAGIVIVDQKSACLQEAGELIDAEMAEGDLVELGELFDYNAKERTWLPREGPIEDIQTAGDVTIFKSVGVGVQDAAIACAVVERAVKEKIGVVVEDYDEDD</sequence>
<dbReference type="InterPro" id="IPR003462">
    <property type="entry name" value="ODC_Mu_crystall"/>
</dbReference>
<name>A0A1Y2IBV9_TRAC3</name>
<gene>
    <name evidence="2" type="ORF">PYCCODRAFT_1396827</name>
</gene>
<dbReference type="EMBL" id="KZ084136">
    <property type="protein sequence ID" value="OSC98628.1"/>
    <property type="molecule type" value="Genomic_DNA"/>
</dbReference>
<dbReference type="PANTHER" id="PTHR13812">
    <property type="entry name" value="KETIMINE REDUCTASE MU-CRYSTALLIN"/>
    <property type="match status" value="1"/>
</dbReference>
<protein>
    <submittedName>
        <fullName evidence="2">NAD-P-binding protein</fullName>
    </submittedName>
</protein>
<dbReference type="Gene3D" id="3.40.50.720">
    <property type="entry name" value="NAD(P)-binding Rossmann-like Domain"/>
    <property type="match status" value="1"/>
</dbReference>
<accession>A0A1Y2IBV9</accession>
<evidence type="ECO:0000313" key="2">
    <source>
        <dbReference type="EMBL" id="OSC98628.1"/>
    </source>
</evidence>
<evidence type="ECO:0000313" key="3">
    <source>
        <dbReference type="Proteomes" id="UP000193067"/>
    </source>
</evidence>
<dbReference type="PANTHER" id="PTHR13812:SF19">
    <property type="entry name" value="KETIMINE REDUCTASE MU-CRYSTALLIN"/>
    <property type="match status" value="1"/>
</dbReference>
<evidence type="ECO:0000256" key="1">
    <source>
        <dbReference type="ARBA" id="ARBA00008903"/>
    </source>
</evidence>
<dbReference type="STRING" id="1353009.A0A1Y2IBV9"/>
<reference evidence="2 3" key="1">
    <citation type="journal article" date="2015" name="Biotechnol. Biofuels">
        <title>Enhanced degradation of softwood versus hardwood by the white-rot fungus Pycnoporus coccineus.</title>
        <authorList>
            <person name="Couturier M."/>
            <person name="Navarro D."/>
            <person name="Chevret D."/>
            <person name="Henrissat B."/>
            <person name="Piumi F."/>
            <person name="Ruiz-Duenas F.J."/>
            <person name="Martinez A.T."/>
            <person name="Grigoriev I.V."/>
            <person name="Riley R."/>
            <person name="Lipzen A."/>
            <person name="Berrin J.G."/>
            <person name="Master E.R."/>
            <person name="Rosso M.N."/>
        </authorList>
    </citation>
    <scope>NUCLEOTIDE SEQUENCE [LARGE SCALE GENOMIC DNA]</scope>
    <source>
        <strain evidence="2 3">BRFM310</strain>
    </source>
</reference>
<dbReference type="Pfam" id="PF02423">
    <property type="entry name" value="OCD_Mu_crystall"/>
    <property type="match status" value="1"/>
</dbReference>
<organism evidence="2 3">
    <name type="scientific">Trametes coccinea (strain BRFM310)</name>
    <name type="common">Pycnoporus coccineus</name>
    <dbReference type="NCBI Taxonomy" id="1353009"/>
    <lineage>
        <taxon>Eukaryota</taxon>
        <taxon>Fungi</taxon>
        <taxon>Dikarya</taxon>
        <taxon>Basidiomycota</taxon>
        <taxon>Agaricomycotina</taxon>
        <taxon>Agaricomycetes</taxon>
        <taxon>Polyporales</taxon>
        <taxon>Polyporaceae</taxon>
        <taxon>Trametes</taxon>
    </lineage>
</organism>
<feature type="non-terminal residue" evidence="2">
    <location>
        <position position="361"/>
    </location>
</feature>
<dbReference type="SUPFAM" id="SSF51735">
    <property type="entry name" value="NAD(P)-binding Rossmann-fold domains"/>
    <property type="match status" value="1"/>
</dbReference>
<dbReference type="Gene3D" id="3.30.1780.10">
    <property type="entry name" value="ornithine cyclodeaminase, domain 1"/>
    <property type="match status" value="1"/>
</dbReference>
<keyword evidence="3" id="KW-1185">Reference proteome</keyword>
<dbReference type="AlphaFoldDB" id="A0A1Y2IBV9"/>
<dbReference type="GO" id="GO:0005737">
    <property type="term" value="C:cytoplasm"/>
    <property type="evidence" value="ECO:0007669"/>
    <property type="project" value="TreeGrafter"/>
</dbReference>
<dbReference type="PIRSF" id="PIRSF001439">
    <property type="entry name" value="CryM"/>
    <property type="match status" value="1"/>
</dbReference>
<comment type="similarity">
    <text evidence="1">Belongs to the ornithine cyclodeaminase/mu-crystallin family.</text>
</comment>
<dbReference type="InterPro" id="IPR036291">
    <property type="entry name" value="NAD(P)-bd_dom_sf"/>
</dbReference>
<dbReference type="OrthoDB" id="41492at2759"/>
<proteinExistence type="inferred from homology"/>
<dbReference type="InterPro" id="IPR023401">
    <property type="entry name" value="ODC_N"/>
</dbReference>